<comment type="similarity">
    <text evidence="2">Belongs to the lambda interferon family.</text>
</comment>
<dbReference type="EMBL" id="VXAT01015572">
    <property type="protein sequence ID" value="NXL08746.1"/>
    <property type="molecule type" value="Genomic_DNA"/>
</dbReference>
<dbReference type="PANTHER" id="PTHR31943">
    <property type="entry name" value="INTERLEUKIN-28 AND 29"/>
    <property type="match status" value="1"/>
</dbReference>
<evidence type="ECO:0000256" key="6">
    <source>
        <dbReference type="ARBA" id="ARBA00023118"/>
    </source>
</evidence>
<keyword evidence="5 7" id="KW-0732">Signal</keyword>
<evidence type="ECO:0000256" key="1">
    <source>
        <dbReference type="ARBA" id="ARBA00004613"/>
    </source>
</evidence>
<sequence length="186" mass="20855">MLCFGFTPLLVLALGASLAAAFPQGALKKSCGLSKYESLVPHELKPVQKMKSQFDDSMRHSDHKCNTRPFHRRWKTADLSVPDRLILVEAELDFVIDMLRLPAAPVFSEMRQRSLAFLTQVREDLRGCTASEAASHQPSGKLRRWLEKLKVAKETETTSCLEASAIIHVFQVLDDLNCAALREQCS</sequence>
<name>A0A7L0PU95_9AVES</name>
<dbReference type="GO" id="GO:0005615">
    <property type="term" value="C:extracellular space"/>
    <property type="evidence" value="ECO:0007669"/>
    <property type="project" value="UniProtKB-KW"/>
</dbReference>
<dbReference type="GO" id="GO:0045087">
    <property type="term" value="P:innate immune response"/>
    <property type="evidence" value="ECO:0007669"/>
    <property type="project" value="TreeGrafter"/>
</dbReference>
<evidence type="ECO:0000256" key="5">
    <source>
        <dbReference type="ARBA" id="ARBA00022729"/>
    </source>
</evidence>
<comment type="caution">
    <text evidence="8">The sequence shown here is derived from an EMBL/GenBank/DDBJ whole genome shotgun (WGS) entry which is preliminary data.</text>
</comment>
<gene>
    <name evidence="8" type="primary">Ifnl3</name>
    <name evidence="8" type="ORF">MESCAY_R12644</name>
</gene>
<feature type="signal peptide" evidence="7">
    <location>
        <begin position="1"/>
        <end position="21"/>
    </location>
</feature>
<dbReference type="GO" id="GO:0007259">
    <property type="term" value="P:cell surface receptor signaling pathway via JAK-STAT"/>
    <property type="evidence" value="ECO:0007669"/>
    <property type="project" value="InterPro"/>
</dbReference>
<dbReference type="PANTHER" id="PTHR31943:SF1">
    <property type="entry name" value="INTERFERON LAMBDA-2-RELATED"/>
    <property type="match status" value="1"/>
</dbReference>
<keyword evidence="3" id="KW-0202">Cytokine</keyword>
<evidence type="ECO:0000256" key="7">
    <source>
        <dbReference type="SAM" id="SignalP"/>
    </source>
</evidence>
<dbReference type="GO" id="GO:0051607">
    <property type="term" value="P:defense response to virus"/>
    <property type="evidence" value="ECO:0007669"/>
    <property type="project" value="UniProtKB-KW"/>
</dbReference>
<comment type="subcellular location">
    <subcellularLocation>
        <location evidence="1">Secreted</location>
    </subcellularLocation>
</comment>
<evidence type="ECO:0000313" key="9">
    <source>
        <dbReference type="Proteomes" id="UP000574277"/>
    </source>
</evidence>
<feature type="non-terminal residue" evidence="8">
    <location>
        <position position="186"/>
    </location>
</feature>
<accession>A0A7L0PU95</accession>
<evidence type="ECO:0000256" key="2">
    <source>
        <dbReference type="ARBA" id="ARBA00008717"/>
    </source>
</evidence>
<keyword evidence="6" id="KW-0051">Antiviral defense</keyword>
<organism evidence="8 9">
    <name type="scientific">Mesembrinibis cayennensis</name>
    <dbReference type="NCBI Taxonomy" id="1118748"/>
    <lineage>
        <taxon>Eukaryota</taxon>
        <taxon>Metazoa</taxon>
        <taxon>Chordata</taxon>
        <taxon>Craniata</taxon>
        <taxon>Vertebrata</taxon>
        <taxon>Euteleostomi</taxon>
        <taxon>Archelosauria</taxon>
        <taxon>Archosauria</taxon>
        <taxon>Dinosauria</taxon>
        <taxon>Saurischia</taxon>
        <taxon>Theropoda</taxon>
        <taxon>Coelurosauria</taxon>
        <taxon>Aves</taxon>
        <taxon>Neognathae</taxon>
        <taxon>Neoaves</taxon>
        <taxon>Aequornithes</taxon>
        <taxon>Pelecaniformes</taxon>
        <taxon>Threskiornithidae</taxon>
        <taxon>Mesembrinibis</taxon>
    </lineage>
</organism>
<keyword evidence="9" id="KW-1185">Reference proteome</keyword>
<keyword evidence="4" id="KW-0964">Secreted</keyword>
<dbReference type="GO" id="GO:0050778">
    <property type="term" value="P:positive regulation of immune response"/>
    <property type="evidence" value="ECO:0007669"/>
    <property type="project" value="InterPro"/>
</dbReference>
<evidence type="ECO:0000256" key="3">
    <source>
        <dbReference type="ARBA" id="ARBA00022514"/>
    </source>
</evidence>
<dbReference type="Gene3D" id="1.20.1250.60">
    <property type="entry name" value="Interferon lambda"/>
    <property type="match status" value="1"/>
</dbReference>
<proteinExistence type="inferred from homology"/>
<dbReference type="Pfam" id="PF15177">
    <property type="entry name" value="IL28A"/>
    <property type="match status" value="1"/>
</dbReference>
<dbReference type="AlphaFoldDB" id="A0A7L0PU95"/>
<feature type="chain" id="PRO_5029478244" evidence="7">
    <location>
        <begin position="22"/>
        <end position="186"/>
    </location>
</feature>
<protein>
    <submittedName>
        <fullName evidence="8">IFNL3 protein</fullName>
    </submittedName>
</protein>
<evidence type="ECO:0000256" key="4">
    <source>
        <dbReference type="ARBA" id="ARBA00022525"/>
    </source>
</evidence>
<dbReference type="InterPro" id="IPR029177">
    <property type="entry name" value="INF_lambda"/>
</dbReference>
<dbReference type="GO" id="GO:0005125">
    <property type="term" value="F:cytokine activity"/>
    <property type="evidence" value="ECO:0007669"/>
    <property type="project" value="UniProtKB-KW"/>
</dbReference>
<evidence type="ECO:0000313" key="8">
    <source>
        <dbReference type="EMBL" id="NXL08746.1"/>
    </source>
</evidence>
<dbReference type="Proteomes" id="UP000574277">
    <property type="component" value="Unassembled WGS sequence"/>
</dbReference>
<reference evidence="8 9" key="1">
    <citation type="submission" date="2019-09" db="EMBL/GenBank/DDBJ databases">
        <title>Bird 10,000 Genomes (B10K) Project - Family phase.</title>
        <authorList>
            <person name="Zhang G."/>
        </authorList>
    </citation>
    <scope>NUCLEOTIDE SEQUENCE [LARGE SCALE GENOMIC DNA]</scope>
    <source>
        <strain evidence="8">B10K-DU-001-44</strain>
        <tissue evidence="8">Muscle</tissue>
    </source>
</reference>
<dbReference type="InterPro" id="IPR038326">
    <property type="entry name" value="IFN-lambda_sf"/>
</dbReference>
<feature type="non-terminal residue" evidence="8">
    <location>
        <position position="1"/>
    </location>
</feature>